<dbReference type="RefSeq" id="WP_324267363.1">
    <property type="nucleotide sequence ID" value="NZ_JAWLNX010000015.1"/>
</dbReference>
<protein>
    <recommendedName>
        <fullName evidence="4">Permease</fullName>
    </recommendedName>
</protein>
<evidence type="ECO:0008006" key="4">
    <source>
        <dbReference type="Google" id="ProtNLM"/>
    </source>
</evidence>
<evidence type="ECO:0000313" key="2">
    <source>
        <dbReference type="EMBL" id="MEB3369878.1"/>
    </source>
</evidence>
<reference evidence="2 3" key="1">
    <citation type="submission" date="2023-10" db="EMBL/GenBank/DDBJ databases">
        <title>Saccharopolyspora sp. nov., isolated from mangrove soil.</title>
        <authorList>
            <person name="Lu Y."/>
            <person name="Liu W."/>
        </authorList>
    </citation>
    <scope>NUCLEOTIDE SEQUENCE [LARGE SCALE GENOMIC DNA]</scope>
    <source>
        <strain evidence="2 3">S2-29</strain>
    </source>
</reference>
<dbReference type="Proteomes" id="UP001327093">
    <property type="component" value="Unassembled WGS sequence"/>
</dbReference>
<keyword evidence="3" id="KW-1185">Reference proteome</keyword>
<feature type="transmembrane region" description="Helical" evidence="1">
    <location>
        <begin position="30"/>
        <end position="50"/>
    </location>
</feature>
<keyword evidence="1" id="KW-1133">Transmembrane helix</keyword>
<dbReference type="EMBL" id="JAWLNX010000015">
    <property type="protein sequence ID" value="MEB3369878.1"/>
    <property type="molecule type" value="Genomic_DNA"/>
</dbReference>
<gene>
    <name evidence="2" type="ORF">R4I43_20935</name>
</gene>
<keyword evidence="1" id="KW-0812">Transmembrane</keyword>
<accession>A0ABU6AEA9</accession>
<keyword evidence="1" id="KW-0472">Membrane</keyword>
<organism evidence="2 3">
    <name type="scientific">Saccharopolyspora mangrovi</name>
    <dbReference type="NCBI Taxonomy" id="3082379"/>
    <lineage>
        <taxon>Bacteria</taxon>
        <taxon>Bacillati</taxon>
        <taxon>Actinomycetota</taxon>
        <taxon>Actinomycetes</taxon>
        <taxon>Pseudonocardiales</taxon>
        <taxon>Pseudonocardiaceae</taxon>
        <taxon>Saccharopolyspora</taxon>
    </lineage>
</organism>
<name>A0ABU6AEA9_9PSEU</name>
<sequence>MTTPILVFAGLSIGKDLPALKRMGWKIVPVGMVSFAASFLVSALIAQFFLG</sequence>
<evidence type="ECO:0000256" key="1">
    <source>
        <dbReference type="SAM" id="Phobius"/>
    </source>
</evidence>
<evidence type="ECO:0000313" key="3">
    <source>
        <dbReference type="Proteomes" id="UP001327093"/>
    </source>
</evidence>
<comment type="caution">
    <text evidence="2">The sequence shown here is derived from an EMBL/GenBank/DDBJ whole genome shotgun (WGS) entry which is preliminary data.</text>
</comment>
<proteinExistence type="predicted"/>